<evidence type="ECO:0000256" key="1">
    <source>
        <dbReference type="SAM" id="MobiDB-lite"/>
    </source>
</evidence>
<evidence type="ECO:0000313" key="2">
    <source>
        <dbReference type="EMBL" id="MBO1530150.1"/>
    </source>
</evidence>
<feature type="compositionally biased region" description="Basic and acidic residues" evidence="1">
    <location>
        <begin position="102"/>
        <end position="112"/>
    </location>
</feature>
<keyword evidence="3" id="KW-1185">Reference proteome</keyword>
<sequence length="304" mass="33000">MSDIQDPLIILQRRKQQRQILAMMGIDQWVRPDTATLTISDIATADIASAAIDSTVNDHQAHSSNQGDSHTSSQHPSHEHASRALPDTLSNTPESVTEPYEFESHTVVHPDETADSDGYTARGPTSTSPVSYNFDSLSNHGANDAPDERQQASKAIKQAVAPLVDTVTATPSAQPPKHDLDMDAKKVAPFDLQGGRYGNWVILVDIQVLDQASQKLWHNITQALSIACETTSFPICAGMDTAELANASFAGYVFKISRSEDSQVAALTALPEGLEHPKLTAVPTLDEMLADSHLKRQLWEQISS</sequence>
<proteinExistence type="predicted"/>
<feature type="region of interest" description="Disordered" evidence="1">
    <location>
        <begin position="56"/>
        <end position="150"/>
    </location>
</feature>
<name>A0ABS3NL68_9GAMM</name>
<dbReference type="EMBL" id="JAGBKM010000003">
    <property type="protein sequence ID" value="MBO1530150.1"/>
    <property type="molecule type" value="Genomic_DNA"/>
</dbReference>
<comment type="caution">
    <text evidence="2">The sequence shown here is derived from an EMBL/GenBank/DDBJ whole genome shotgun (WGS) entry which is preliminary data.</text>
</comment>
<accession>A0ABS3NL68</accession>
<feature type="compositionally biased region" description="Polar residues" evidence="1">
    <location>
        <begin position="123"/>
        <end position="141"/>
    </location>
</feature>
<protein>
    <recommendedName>
        <fullName evidence="4">DNA polymerase III subunit psi</fullName>
    </recommendedName>
</protein>
<evidence type="ECO:0008006" key="4">
    <source>
        <dbReference type="Google" id="ProtNLM"/>
    </source>
</evidence>
<dbReference type="Proteomes" id="UP000664554">
    <property type="component" value="Unassembled WGS sequence"/>
</dbReference>
<evidence type="ECO:0000313" key="3">
    <source>
        <dbReference type="Proteomes" id="UP000664554"/>
    </source>
</evidence>
<dbReference type="RefSeq" id="WP_207989650.1">
    <property type="nucleotide sequence ID" value="NZ_JAGBKM010000003.1"/>
</dbReference>
<organism evidence="2 3">
    <name type="scientific">Psychrobacter coccoides</name>
    <dbReference type="NCBI Taxonomy" id="2818440"/>
    <lineage>
        <taxon>Bacteria</taxon>
        <taxon>Pseudomonadati</taxon>
        <taxon>Pseudomonadota</taxon>
        <taxon>Gammaproteobacteria</taxon>
        <taxon>Moraxellales</taxon>
        <taxon>Moraxellaceae</taxon>
        <taxon>Psychrobacter</taxon>
    </lineage>
</organism>
<feature type="compositionally biased region" description="Polar residues" evidence="1">
    <location>
        <begin position="62"/>
        <end position="75"/>
    </location>
</feature>
<gene>
    <name evidence="2" type="ORF">J3492_02850</name>
</gene>
<reference evidence="2 3" key="1">
    <citation type="submission" date="2021-03" db="EMBL/GenBank/DDBJ databases">
        <authorList>
            <person name="Shang D.-D."/>
            <person name="Du Z.-J."/>
            <person name="Chen G.-J."/>
        </authorList>
    </citation>
    <scope>NUCLEOTIDE SEQUENCE [LARGE SCALE GENOMIC DNA]</scope>
    <source>
        <strain evidence="2 3">F1192</strain>
    </source>
</reference>